<feature type="signal peptide" evidence="5">
    <location>
        <begin position="1"/>
        <end position="18"/>
    </location>
</feature>
<protein>
    <recommendedName>
        <fullName evidence="6">Legume lectin domain-containing protein</fullName>
    </recommendedName>
</protein>
<dbReference type="GO" id="GO:0030246">
    <property type="term" value="F:carbohydrate binding"/>
    <property type="evidence" value="ECO:0007669"/>
    <property type="project" value="UniProtKB-KW"/>
</dbReference>
<comment type="similarity">
    <text evidence="1">Belongs to the leguminous lectin family.</text>
</comment>
<dbReference type="AlphaFoldDB" id="A0AAV5LBA0"/>
<evidence type="ECO:0000256" key="3">
    <source>
        <dbReference type="SAM" id="MobiDB-lite"/>
    </source>
</evidence>
<comment type="caution">
    <text evidence="7">The sequence shown here is derived from an EMBL/GenBank/DDBJ whole genome shotgun (WGS) entry which is preliminary data.</text>
</comment>
<gene>
    <name evidence="7" type="ORF">SLEP1_g42904</name>
</gene>
<name>A0AAV5LBA0_9ROSI</name>
<evidence type="ECO:0000313" key="7">
    <source>
        <dbReference type="EMBL" id="GKV34538.1"/>
    </source>
</evidence>
<dbReference type="CDD" id="cd06899">
    <property type="entry name" value="lectin_legume_LecRK_Arcelin_ConA"/>
    <property type="match status" value="1"/>
</dbReference>
<keyword evidence="4" id="KW-1133">Transmembrane helix</keyword>
<dbReference type="FunFam" id="2.60.120.200:FF:000198">
    <property type="entry name" value="Probable L-type lectin-domain containing receptor kinase S.5"/>
    <property type="match status" value="1"/>
</dbReference>
<dbReference type="InterPro" id="IPR001220">
    <property type="entry name" value="Legume_lectin_dom"/>
</dbReference>
<evidence type="ECO:0000256" key="5">
    <source>
        <dbReference type="SAM" id="SignalP"/>
    </source>
</evidence>
<accession>A0AAV5LBA0</accession>
<reference evidence="7 8" key="1">
    <citation type="journal article" date="2021" name="Commun. Biol.">
        <title>The genome of Shorea leprosula (Dipterocarpaceae) highlights the ecological relevance of drought in aseasonal tropical rainforests.</title>
        <authorList>
            <person name="Ng K.K.S."/>
            <person name="Kobayashi M.J."/>
            <person name="Fawcett J.A."/>
            <person name="Hatakeyama M."/>
            <person name="Paape T."/>
            <person name="Ng C.H."/>
            <person name="Ang C.C."/>
            <person name="Tnah L.H."/>
            <person name="Lee C.T."/>
            <person name="Nishiyama T."/>
            <person name="Sese J."/>
            <person name="O'Brien M.J."/>
            <person name="Copetti D."/>
            <person name="Mohd Noor M.I."/>
            <person name="Ong R.C."/>
            <person name="Putra M."/>
            <person name="Sireger I.Z."/>
            <person name="Indrioko S."/>
            <person name="Kosugi Y."/>
            <person name="Izuno A."/>
            <person name="Isagi Y."/>
            <person name="Lee S.L."/>
            <person name="Shimizu K.K."/>
        </authorList>
    </citation>
    <scope>NUCLEOTIDE SEQUENCE [LARGE SCALE GENOMIC DNA]</scope>
    <source>
        <strain evidence="7">214</strain>
    </source>
</reference>
<keyword evidence="4" id="KW-0812">Transmembrane</keyword>
<dbReference type="Proteomes" id="UP001054252">
    <property type="component" value="Unassembled WGS sequence"/>
</dbReference>
<feature type="transmembrane region" description="Helical" evidence="4">
    <location>
        <begin position="274"/>
        <end position="297"/>
    </location>
</feature>
<organism evidence="7 8">
    <name type="scientific">Rubroshorea leprosula</name>
    <dbReference type="NCBI Taxonomy" id="152421"/>
    <lineage>
        <taxon>Eukaryota</taxon>
        <taxon>Viridiplantae</taxon>
        <taxon>Streptophyta</taxon>
        <taxon>Embryophyta</taxon>
        <taxon>Tracheophyta</taxon>
        <taxon>Spermatophyta</taxon>
        <taxon>Magnoliopsida</taxon>
        <taxon>eudicotyledons</taxon>
        <taxon>Gunneridae</taxon>
        <taxon>Pentapetalae</taxon>
        <taxon>rosids</taxon>
        <taxon>malvids</taxon>
        <taxon>Malvales</taxon>
        <taxon>Dipterocarpaceae</taxon>
        <taxon>Rubroshorea</taxon>
    </lineage>
</organism>
<dbReference type="Pfam" id="PF00139">
    <property type="entry name" value="Lectin_legB"/>
    <property type="match status" value="1"/>
</dbReference>
<dbReference type="Gene3D" id="2.60.120.200">
    <property type="match status" value="1"/>
</dbReference>
<feature type="region of interest" description="Disordered" evidence="3">
    <location>
        <begin position="305"/>
        <end position="325"/>
    </location>
</feature>
<keyword evidence="5" id="KW-0732">Signal</keyword>
<keyword evidence="2" id="KW-0430">Lectin</keyword>
<dbReference type="EMBL" id="BPVZ01000106">
    <property type="protein sequence ID" value="GKV34538.1"/>
    <property type="molecule type" value="Genomic_DNA"/>
</dbReference>
<evidence type="ECO:0000313" key="8">
    <source>
        <dbReference type="Proteomes" id="UP001054252"/>
    </source>
</evidence>
<dbReference type="PANTHER" id="PTHR32401">
    <property type="entry name" value="CONCANAVALIN A-LIKE LECTIN FAMILY PROTEIN"/>
    <property type="match status" value="1"/>
</dbReference>
<keyword evidence="4" id="KW-0472">Membrane</keyword>
<dbReference type="InterPro" id="IPR050258">
    <property type="entry name" value="Leguminous_Lectin"/>
</dbReference>
<dbReference type="SUPFAM" id="SSF49899">
    <property type="entry name" value="Concanavalin A-like lectins/glucanases"/>
    <property type="match status" value="1"/>
</dbReference>
<dbReference type="InterPro" id="IPR013320">
    <property type="entry name" value="ConA-like_dom_sf"/>
</dbReference>
<feature type="chain" id="PRO_5043405772" description="Legume lectin domain-containing protein" evidence="5">
    <location>
        <begin position="19"/>
        <end position="325"/>
    </location>
</feature>
<evidence type="ECO:0000259" key="6">
    <source>
        <dbReference type="Pfam" id="PF00139"/>
    </source>
</evidence>
<proteinExistence type="inferred from homology"/>
<feature type="domain" description="Legume lectin" evidence="6">
    <location>
        <begin position="25"/>
        <end position="267"/>
    </location>
</feature>
<keyword evidence="8" id="KW-1185">Reference proteome</keyword>
<evidence type="ECO:0000256" key="1">
    <source>
        <dbReference type="ARBA" id="ARBA00007606"/>
    </source>
</evidence>
<evidence type="ECO:0000256" key="4">
    <source>
        <dbReference type="SAM" id="Phobius"/>
    </source>
</evidence>
<sequence>MFVLCFFKLLTLIAFLHAVAPIACLNFNYPQFDRKDYKTIHISQETSAISGSAIQVTLDNSRDYALTNLSGRAWYAKPFKLWRRGGGVDPMRASFNSTFVINISPFQGTTSVGEGLAFILGANITVPENSDGKWLGIVNEKSNGSSQIVAIEFDTVKSYPEDLDDNHIGLDVGSIYSTKQFSLSDYNIQLSNGTDIRVNVLYDGENKNLSVFVATNETTEFITKFSFFECIDLSSYLPEDVYVGFSASTGDKIELNCVKSWSFQSEDIGGRSLLWVWISVPAVALLILFFVVALFLYRRRRSRQEDPEGAYPNIKDHTRSSAPRK</sequence>
<evidence type="ECO:0000256" key="2">
    <source>
        <dbReference type="ARBA" id="ARBA00022734"/>
    </source>
</evidence>
<dbReference type="PANTHER" id="PTHR32401:SF53">
    <property type="entry name" value="LEGUME LECTIN DOMAIN-CONTAINING PROTEIN"/>
    <property type="match status" value="1"/>
</dbReference>